<evidence type="ECO:0000313" key="2">
    <source>
        <dbReference type="EMBL" id="GFA03069.1"/>
    </source>
</evidence>
<reference evidence="2" key="1">
    <citation type="journal article" date="2019" name="Sci. Rep.">
        <title>Draft genome of Tanacetum cinerariifolium, the natural source of mosquito coil.</title>
        <authorList>
            <person name="Yamashiro T."/>
            <person name="Shiraishi A."/>
            <person name="Satake H."/>
            <person name="Nakayama K."/>
        </authorList>
    </citation>
    <scope>NUCLEOTIDE SEQUENCE</scope>
</reference>
<comment type="caution">
    <text evidence="2">The sequence shown here is derived from an EMBL/GenBank/DDBJ whole genome shotgun (WGS) entry which is preliminary data.</text>
</comment>
<dbReference type="AlphaFoldDB" id="A0A699J0Z5"/>
<sequence>SKGYTRNDLCFCITNILNEKAIEEYAEKEKKHPCFFNGERFGSLSSKETNNLNNERRKGDSSRSVLRKGCKRYWWDKTLLVTTKGRKRLLAYTRRRGTRVGSAKGNPFVFAVNATHE</sequence>
<protein>
    <submittedName>
        <fullName evidence="2">Uncharacterized protein</fullName>
    </submittedName>
</protein>
<organism evidence="2">
    <name type="scientific">Tanacetum cinerariifolium</name>
    <name type="common">Dalmatian daisy</name>
    <name type="synonym">Chrysanthemum cinerariifolium</name>
    <dbReference type="NCBI Taxonomy" id="118510"/>
    <lineage>
        <taxon>Eukaryota</taxon>
        <taxon>Viridiplantae</taxon>
        <taxon>Streptophyta</taxon>
        <taxon>Embryophyta</taxon>
        <taxon>Tracheophyta</taxon>
        <taxon>Spermatophyta</taxon>
        <taxon>Magnoliopsida</taxon>
        <taxon>eudicotyledons</taxon>
        <taxon>Gunneridae</taxon>
        <taxon>Pentapetalae</taxon>
        <taxon>asterids</taxon>
        <taxon>campanulids</taxon>
        <taxon>Asterales</taxon>
        <taxon>Asteraceae</taxon>
        <taxon>Asteroideae</taxon>
        <taxon>Anthemideae</taxon>
        <taxon>Anthemidinae</taxon>
        <taxon>Tanacetum</taxon>
    </lineage>
</organism>
<proteinExistence type="predicted"/>
<name>A0A699J0Z5_TANCI</name>
<evidence type="ECO:0000256" key="1">
    <source>
        <dbReference type="SAM" id="MobiDB-lite"/>
    </source>
</evidence>
<feature type="compositionally biased region" description="Polar residues" evidence="1">
    <location>
        <begin position="44"/>
        <end position="53"/>
    </location>
</feature>
<feature type="region of interest" description="Disordered" evidence="1">
    <location>
        <begin position="44"/>
        <end position="64"/>
    </location>
</feature>
<feature type="non-terminal residue" evidence="2">
    <location>
        <position position="1"/>
    </location>
</feature>
<accession>A0A699J0Z5</accession>
<dbReference type="EMBL" id="BKCJ010358286">
    <property type="protein sequence ID" value="GFA03069.1"/>
    <property type="molecule type" value="Genomic_DNA"/>
</dbReference>
<gene>
    <name evidence="2" type="ORF">Tci_575041</name>
</gene>